<protein>
    <submittedName>
        <fullName evidence="7">Tryptophan-rich sensory protein</fullName>
    </submittedName>
</protein>
<evidence type="ECO:0000313" key="7">
    <source>
        <dbReference type="EMBL" id="KKP89182.1"/>
    </source>
</evidence>
<keyword evidence="4 6" id="KW-1133">Transmembrane helix</keyword>
<dbReference type="PANTHER" id="PTHR10057:SF0">
    <property type="entry name" value="TRANSLOCATOR PROTEIN"/>
    <property type="match status" value="1"/>
</dbReference>
<dbReference type="AlphaFoldDB" id="A0A0G0GBV5"/>
<evidence type="ECO:0000256" key="4">
    <source>
        <dbReference type="ARBA" id="ARBA00022989"/>
    </source>
</evidence>
<evidence type="ECO:0000256" key="2">
    <source>
        <dbReference type="ARBA" id="ARBA00007524"/>
    </source>
</evidence>
<comment type="similarity">
    <text evidence="2">Belongs to the TspO/BZRP family.</text>
</comment>
<feature type="transmembrane region" description="Helical" evidence="6">
    <location>
        <begin position="9"/>
        <end position="29"/>
    </location>
</feature>
<organism evidence="7 8">
    <name type="scientific">Berkelbacteria bacterium GW2011_GWA2_35_9</name>
    <dbReference type="NCBI Taxonomy" id="1618333"/>
    <lineage>
        <taxon>Bacteria</taxon>
        <taxon>Candidatus Berkelbacteria</taxon>
    </lineage>
</organism>
<proteinExistence type="inferred from homology"/>
<evidence type="ECO:0000256" key="1">
    <source>
        <dbReference type="ARBA" id="ARBA00004141"/>
    </source>
</evidence>
<comment type="subcellular location">
    <subcellularLocation>
        <location evidence="1">Membrane</location>
        <topology evidence="1">Multi-pass membrane protein</topology>
    </subcellularLocation>
</comment>
<dbReference type="PANTHER" id="PTHR10057">
    <property type="entry name" value="PERIPHERAL-TYPE BENZODIAZEPINE RECEPTOR"/>
    <property type="match status" value="1"/>
</dbReference>
<dbReference type="FunFam" id="1.20.1260.100:FF:000001">
    <property type="entry name" value="translocator protein 2"/>
    <property type="match status" value="1"/>
</dbReference>
<feature type="transmembrane region" description="Helical" evidence="6">
    <location>
        <begin position="49"/>
        <end position="70"/>
    </location>
</feature>
<feature type="transmembrane region" description="Helical" evidence="6">
    <location>
        <begin position="138"/>
        <end position="157"/>
    </location>
</feature>
<evidence type="ECO:0000313" key="8">
    <source>
        <dbReference type="Proteomes" id="UP000034316"/>
    </source>
</evidence>
<gene>
    <name evidence="7" type="ORF">UR93_C0001G0014</name>
</gene>
<dbReference type="InterPro" id="IPR038330">
    <property type="entry name" value="TspO/MBR-related_sf"/>
</dbReference>
<sequence length="158" mass="18296">MKLKKSTKYWLISVGSVFLTALIGSLATFRAIDGWYQALTKPIFNPPNWIFGPVWTVLYLILIVVLFLILNSNPTKHRQKVLNLFYLQLFFNALWSIVFFGFNLIGSALFTIAILWFLIFLCITNANKFSLNSGWLMIPYLLWVSFASVLNYSIWLLN</sequence>
<keyword evidence="5 6" id="KW-0472">Membrane</keyword>
<keyword evidence="3 6" id="KW-0812">Transmembrane</keyword>
<dbReference type="InterPro" id="IPR004307">
    <property type="entry name" value="TspO_MBR"/>
</dbReference>
<dbReference type="PIRSF" id="PIRSF005859">
    <property type="entry name" value="PBR"/>
    <property type="match status" value="1"/>
</dbReference>
<feature type="transmembrane region" description="Helical" evidence="6">
    <location>
        <begin position="108"/>
        <end position="126"/>
    </location>
</feature>
<accession>A0A0G0GBV5</accession>
<dbReference type="Pfam" id="PF03073">
    <property type="entry name" value="TspO_MBR"/>
    <property type="match status" value="1"/>
</dbReference>
<evidence type="ECO:0000256" key="5">
    <source>
        <dbReference type="ARBA" id="ARBA00023136"/>
    </source>
</evidence>
<dbReference type="GO" id="GO:0033013">
    <property type="term" value="P:tetrapyrrole metabolic process"/>
    <property type="evidence" value="ECO:0007669"/>
    <property type="project" value="UniProtKB-ARBA"/>
</dbReference>
<dbReference type="GO" id="GO:0016020">
    <property type="term" value="C:membrane"/>
    <property type="evidence" value="ECO:0007669"/>
    <property type="project" value="UniProtKB-SubCell"/>
</dbReference>
<dbReference type="Gene3D" id="1.20.1260.100">
    <property type="entry name" value="TspO/MBR protein"/>
    <property type="match status" value="1"/>
</dbReference>
<reference evidence="7 8" key="1">
    <citation type="journal article" date="2015" name="Nature">
        <title>rRNA introns, odd ribosomes, and small enigmatic genomes across a large radiation of phyla.</title>
        <authorList>
            <person name="Brown C.T."/>
            <person name="Hug L.A."/>
            <person name="Thomas B.C."/>
            <person name="Sharon I."/>
            <person name="Castelle C.J."/>
            <person name="Singh A."/>
            <person name="Wilkins M.J."/>
            <person name="Williams K.H."/>
            <person name="Banfield J.F."/>
        </authorList>
    </citation>
    <scope>NUCLEOTIDE SEQUENCE [LARGE SCALE GENOMIC DNA]</scope>
</reference>
<dbReference type="STRING" id="1618333.UR93_C0001G0014"/>
<dbReference type="EMBL" id="LBRB01000001">
    <property type="protein sequence ID" value="KKP89182.1"/>
    <property type="molecule type" value="Genomic_DNA"/>
</dbReference>
<evidence type="ECO:0000256" key="6">
    <source>
        <dbReference type="SAM" id="Phobius"/>
    </source>
</evidence>
<name>A0A0G0GBV5_9BACT</name>
<comment type="caution">
    <text evidence="7">The sequence shown here is derived from an EMBL/GenBank/DDBJ whole genome shotgun (WGS) entry which is preliminary data.</text>
</comment>
<dbReference type="CDD" id="cd15904">
    <property type="entry name" value="TSPO_MBR"/>
    <property type="match status" value="1"/>
</dbReference>
<evidence type="ECO:0000256" key="3">
    <source>
        <dbReference type="ARBA" id="ARBA00022692"/>
    </source>
</evidence>
<dbReference type="Proteomes" id="UP000034316">
    <property type="component" value="Unassembled WGS sequence"/>
</dbReference>